<accession>A0ABR9HEQ8</accession>
<comment type="caution">
    <text evidence="1">The sequence shown here is derived from an EMBL/GenBank/DDBJ whole genome shotgun (WGS) entry which is preliminary data.</text>
</comment>
<dbReference type="Proteomes" id="UP000598217">
    <property type="component" value="Unassembled WGS sequence"/>
</dbReference>
<sequence length="120" mass="13311">MPVVNLTSHVVTVVDEQARVIRSWPESPEPARVEAVRFPLREVEGVPLMAEERTRAVLPEPVEGVWFIVSSVVSSAHPERDDLLVPSDLVRDDRGVVTGCRSLVLTSAPVRDREGEKVLH</sequence>
<keyword evidence="2" id="KW-1185">Reference proteome</keyword>
<name>A0ABR9HEQ8_9ACTN</name>
<protein>
    <submittedName>
        <fullName evidence="1">Uncharacterized protein</fullName>
    </submittedName>
</protein>
<organism evidence="1 2">
    <name type="scientific">Nocardiopsis terrae</name>
    <dbReference type="NCBI Taxonomy" id="372655"/>
    <lineage>
        <taxon>Bacteria</taxon>
        <taxon>Bacillati</taxon>
        <taxon>Actinomycetota</taxon>
        <taxon>Actinomycetes</taxon>
        <taxon>Streptosporangiales</taxon>
        <taxon>Nocardiopsidaceae</taxon>
        <taxon>Nocardiopsis</taxon>
    </lineage>
</organism>
<evidence type="ECO:0000313" key="1">
    <source>
        <dbReference type="EMBL" id="MBE1457524.1"/>
    </source>
</evidence>
<dbReference type="RefSeq" id="WP_191271428.1">
    <property type="nucleotide sequence ID" value="NZ_BMXJ01000004.1"/>
</dbReference>
<reference evidence="1 2" key="1">
    <citation type="submission" date="2020-10" db="EMBL/GenBank/DDBJ databases">
        <title>Sequencing the genomes of 1000 actinobacteria strains.</title>
        <authorList>
            <person name="Klenk H.-P."/>
        </authorList>
    </citation>
    <scope>NUCLEOTIDE SEQUENCE [LARGE SCALE GENOMIC DNA]</scope>
    <source>
        <strain evidence="1 2">DSM 45157</strain>
    </source>
</reference>
<gene>
    <name evidence="1" type="ORF">H4W79_001738</name>
</gene>
<evidence type="ECO:0000313" key="2">
    <source>
        <dbReference type="Proteomes" id="UP000598217"/>
    </source>
</evidence>
<proteinExistence type="predicted"/>
<dbReference type="EMBL" id="JADBDY010000001">
    <property type="protein sequence ID" value="MBE1457524.1"/>
    <property type="molecule type" value="Genomic_DNA"/>
</dbReference>